<dbReference type="InterPro" id="IPR005495">
    <property type="entry name" value="LptG/LptF_permease"/>
</dbReference>
<name>A0A2D0NGA5_FLAN2</name>
<dbReference type="OrthoDB" id="9807977at2"/>
<reference evidence="7 8" key="1">
    <citation type="submission" date="2017-10" db="EMBL/GenBank/DDBJ databases">
        <title>The draft genome sequence of Lewinella nigricans NBRC 102662.</title>
        <authorList>
            <person name="Wang K."/>
        </authorList>
    </citation>
    <scope>NUCLEOTIDE SEQUENCE [LARGE SCALE GENOMIC DNA]</scope>
    <source>
        <strain evidence="7 8">NBRC 102662</strain>
    </source>
</reference>
<keyword evidence="2" id="KW-1003">Cell membrane</keyword>
<sequence length="361" mass="41578">MLKLADRYIIRKFLQTFLFIVLLFSLIVAVVDFSSKVSDFTEASISADQLLRQYYPNFIGFINGLLWPLYTLIAVIYFTSRLSANNEILAIFNMGVSLHRLLLPYLLCATLIAAFGLAANHYLIPNGNKKWLTLQYTYLTPDEDEGKTQNVHLFIAPDSKVYFRQYNKRDSTGTHFRLEEYQNQELVRLIKARNIEWIGPPDRWRLHHPETHLLRGLHQEVEHSGLPLDTSFNLVPDDFVDYKDQHFMFTTPELKRYIDRQKARGINNTAKYEAERYRRTADAFTIYVLTLLGMVIAGRKSRGGTGWHMALGLGLGAIFLFLSRFAIVFASGQIIPLVLGIWMPNLIFGGITLYLMLKAQQ</sequence>
<keyword evidence="3 6" id="KW-0812">Transmembrane</keyword>
<evidence type="ECO:0000256" key="3">
    <source>
        <dbReference type="ARBA" id="ARBA00022692"/>
    </source>
</evidence>
<dbReference type="Pfam" id="PF03739">
    <property type="entry name" value="LptF_LptG"/>
    <property type="match status" value="1"/>
</dbReference>
<feature type="transmembrane region" description="Helical" evidence="6">
    <location>
        <begin position="58"/>
        <end position="80"/>
    </location>
</feature>
<feature type="transmembrane region" description="Helical" evidence="6">
    <location>
        <begin position="101"/>
        <end position="124"/>
    </location>
</feature>
<evidence type="ECO:0000256" key="1">
    <source>
        <dbReference type="ARBA" id="ARBA00004651"/>
    </source>
</evidence>
<gene>
    <name evidence="7" type="ORF">CRP01_07240</name>
</gene>
<feature type="transmembrane region" description="Helical" evidence="6">
    <location>
        <begin position="281"/>
        <end position="298"/>
    </location>
</feature>
<feature type="transmembrane region" description="Helical" evidence="6">
    <location>
        <begin position="310"/>
        <end position="328"/>
    </location>
</feature>
<evidence type="ECO:0000256" key="2">
    <source>
        <dbReference type="ARBA" id="ARBA00022475"/>
    </source>
</evidence>
<dbReference type="RefSeq" id="WP_099149346.1">
    <property type="nucleotide sequence ID" value="NZ_PDUD01000010.1"/>
</dbReference>
<dbReference type="GO" id="GO:0043190">
    <property type="term" value="C:ATP-binding cassette (ABC) transporter complex"/>
    <property type="evidence" value="ECO:0007669"/>
    <property type="project" value="TreeGrafter"/>
</dbReference>
<keyword evidence="8" id="KW-1185">Reference proteome</keyword>
<keyword evidence="4 6" id="KW-1133">Transmembrane helix</keyword>
<keyword evidence="5 6" id="KW-0472">Membrane</keyword>
<dbReference type="Proteomes" id="UP000223913">
    <property type="component" value="Unassembled WGS sequence"/>
</dbReference>
<evidence type="ECO:0000256" key="6">
    <source>
        <dbReference type="SAM" id="Phobius"/>
    </source>
</evidence>
<comment type="subcellular location">
    <subcellularLocation>
        <location evidence="1">Cell membrane</location>
        <topology evidence="1">Multi-pass membrane protein</topology>
    </subcellularLocation>
</comment>
<protein>
    <submittedName>
        <fullName evidence="7">Permease</fullName>
    </submittedName>
</protein>
<accession>A0A2D0NGA5</accession>
<dbReference type="GO" id="GO:0015920">
    <property type="term" value="P:lipopolysaccharide transport"/>
    <property type="evidence" value="ECO:0007669"/>
    <property type="project" value="TreeGrafter"/>
</dbReference>
<dbReference type="AlphaFoldDB" id="A0A2D0NGA5"/>
<dbReference type="PANTHER" id="PTHR33529:SF8">
    <property type="entry name" value="PERMEASE, YJGP_YJGQ FAMILY"/>
    <property type="match status" value="1"/>
</dbReference>
<evidence type="ECO:0000256" key="5">
    <source>
        <dbReference type="ARBA" id="ARBA00023136"/>
    </source>
</evidence>
<comment type="caution">
    <text evidence="7">The sequence shown here is derived from an EMBL/GenBank/DDBJ whole genome shotgun (WGS) entry which is preliminary data.</text>
</comment>
<proteinExistence type="predicted"/>
<evidence type="ECO:0000313" key="8">
    <source>
        <dbReference type="Proteomes" id="UP000223913"/>
    </source>
</evidence>
<feature type="transmembrane region" description="Helical" evidence="6">
    <location>
        <begin position="334"/>
        <end position="357"/>
    </location>
</feature>
<dbReference type="PANTHER" id="PTHR33529">
    <property type="entry name" value="SLR0882 PROTEIN-RELATED"/>
    <property type="match status" value="1"/>
</dbReference>
<dbReference type="EMBL" id="PDUD01000010">
    <property type="protein sequence ID" value="PHN07416.1"/>
    <property type="molecule type" value="Genomic_DNA"/>
</dbReference>
<organism evidence="7 8">
    <name type="scientific">Flavilitoribacter nigricans (strain ATCC 23147 / DSM 23189 / NBRC 102662 / NCIMB 1420 / SS-2)</name>
    <name type="common">Lewinella nigricans</name>
    <dbReference type="NCBI Taxonomy" id="1122177"/>
    <lineage>
        <taxon>Bacteria</taxon>
        <taxon>Pseudomonadati</taxon>
        <taxon>Bacteroidota</taxon>
        <taxon>Saprospiria</taxon>
        <taxon>Saprospirales</taxon>
        <taxon>Lewinellaceae</taxon>
        <taxon>Flavilitoribacter</taxon>
    </lineage>
</organism>
<evidence type="ECO:0000313" key="7">
    <source>
        <dbReference type="EMBL" id="PHN07416.1"/>
    </source>
</evidence>
<feature type="transmembrane region" description="Helical" evidence="6">
    <location>
        <begin position="12"/>
        <end position="31"/>
    </location>
</feature>
<evidence type="ECO:0000256" key="4">
    <source>
        <dbReference type="ARBA" id="ARBA00022989"/>
    </source>
</evidence>